<dbReference type="AlphaFoldDB" id="A0A833TCL8"/>
<evidence type="ECO:0000256" key="7">
    <source>
        <dbReference type="ARBA" id="ARBA00023136"/>
    </source>
</evidence>
<keyword evidence="5" id="KW-1133">Transmembrane helix</keyword>
<evidence type="ECO:0000256" key="8">
    <source>
        <dbReference type="ARBA" id="ARBA00037847"/>
    </source>
</evidence>
<evidence type="ECO:0000313" key="10">
    <source>
        <dbReference type="Proteomes" id="UP000602510"/>
    </source>
</evidence>
<evidence type="ECO:0000256" key="6">
    <source>
        <dbReference type="ARBA" id="ARBA00023034"/>
    </source>
</evidence>
<dbReference type="PANTHER" id="PTHR31646">
    <property type="entry name" value="ALPHA-1,2-MANNOSYLTRANSFERASE MNN2"/>
    <property type="match status" value="1"/>
</dbReference>
<evidence type="ECO:0000256" key="4">
    <source>
        <dbReference type="ARBA" id="ARBA00022968"/>
    </source>
</evidence>
<evidence type="ECO:0000256" key="3">
    <source>
        <dbReference type="ARBA" id="ARBA00022692"/>
    </source>
</evidence>
<dbReference type="PANTHER" id="PTHR31646:SF1">
    <property type="entry name" value="ALPHA-1,2-MANNOSYLTRANSFERASE MNN2"/>
    <property type="match status" value="1"/>
</dbReference>
<gene>
    <name evidence="9" type="ORF">GN244_ATG07560</name>
</gene>
<keyword evidence="3" id="KW-0812">Transmembrane</keyword>
<protein>
    <submittedName>
        <fullName evidence="9">Uncharacterized protein</fullName>
    </submittedName>
</protein>
<comment type="subcellular location">
    <subcellularLocation>
        <location evidence="8">Endomembrane system</location>
        <topology evidence="8">Single-pass membrane protein</topology>
    </subcellularLocation>
    <subcellularLocation>
        <location evidence="1">Golgi apparatus membrane</location>
    </subcellularLocation>
    <subcellularLocation>
        <location evidence="2">Membrane</location>
        <topology evidence="2">Single-pass type II membrane protein</topology>
    </subcellularLocation>
</comment>
<accession>A0A833TCL8</accession>
<name>A0A833TCL8_PHYIN</name>
<evidence type="ECO:0000256" key="1">
    <source>
        <dbReference type="ARBA" id="ARBA00004394"/>
    </source>
</evidence>
<dbReference type="GO" id="GO:0000139">
    <property type="term" value="C:Golgi membrane"/>
    <property type="evidence" value="ECO:0007669"/>
    <property type="project" value="UniProtKB-SubCell"/>
</dbReference>
<keyword evidence="4" id="KW-0735">Signal-anchor</keyword>
<evidence type="ECO:0000256" key="5">
    <source>
        <dbReference type="ARBA" id="ARBA00022989"/>
    </source>
</evidence>
<sequence length="159" mass="17865">MIKKLPAVAGEVSGDVFCGLTMAQHDPSGDVVFLHRNHLKLTGDSKVENFDPRLKKVFGNAVPSQRAISEDGYPDPAIWTHLVSFREDSPRSEYIIQKHGAMNRFTGMQRCFGGRELHRNPHFDTQEFTHLSFAGLELRLRQFAMSAAKLQVKIGKLST</sequence>
<dbReference type="GO" id="GO:0046354">
    <property type="term" value="P:mannan biosynthetic process"/>
    <property type="evidence" value="ECO:0007669"/>
    <property type="project" value="TreeGrafter"/>
</dbReference>
<organism evidence="9 10">
    <name type="scientific">Phytophthora infestans</name>
    <name type="common">Potato late blight agent</name>
    <name type="synonym">Botrytis infestans</name>
    <dbReference type="NCBI Taxonomy" id="4787"/>
    <lineage>
        <taxon>Eukaryota</taxon>
        <taxon>Sar</taxon>
        <taxon>Stramenopiles</taxon>
        <taxon>Oomycota</taxon>
        <taxon>Peronosporomycetes</taxon>
        <taxon>Peronosporales</taxon>
        <taxon>Peronosporaceae</taxon>
        <taxon>Phytophthora</taxon>
    </lineage>
</organism>
<reference evidence="9" key="1">
    <citation type="submission" date="2020-04" db="EMBL/GenBank/DDBJ databases">
        <title>Hybrid Assembly of Korean Phytophthora infestans isolates.</title>
        <authorList>
            <person name="Prokchorchik M."/>
            <person name="Lee Y."/>
            <person name="Seo J."/>
            <person name="Cho J.-H."/>
            <person name="Park Y.-E."/>
            <person name="Jang D.-C."/>
            <person name="Im J.-S."/>
            <person name="Choi J.-G."/>
            <person name="Park H.-J."/>
            <person name="Lee G.-B."/>
            <person name="Lee Y.-G."/>
            <person name="Hong S.-Y."/>
            <person name="Cho K."/>
            <person name="Sohn K.H."/>
        </authorList>
    </citation>
    <scope>NUCLEOTIDE SEQUENCE</scope>
    <source>
        <strain evidence="9">KR_1_A1</strain>
    </source>
</reference>
<dbReference type="Proteomes" id="UP000602510">
    <property type="component" value="Unassembled WGS sequence"/>
</dbReference>
<dbReference type="EMBL" id="WSZM01000149">
    <property type="protein sequence ID" value="KAF4040364.1"/>
    <property type="molecule type" value="Genomic_DNA"/>
</dbReference>
<keyword evidence="6" id="KW-0333">Golgi apparatus</keyword>
<keyword evidence="10" id="KW-1185">Reference proteome</keyword>
<keyword evidence="7" id="KW-0472">Membrane</keyword>
<comment type="caution">
    <text evidence="9">The sequence shown here is derived from an EMBL/GenBank/DDBJ whole genome shotgun (WGS) entry which is preliminary data.</text>
</comment>
<proteinExistence type="predicted"/>
<evidence type="ECO:0000313" key="9">
    <source>
        <dbReference type="EMBL" id="KAF4040364.1"/>
    </source>
</evidence>
<evidence type="ECO:0000256" key="2">
    <source>
        <dbReference type="ARBA" id="ARBA00004606"/>
    </source>
</evidence>
<dbReference type="GO" id="GO:0000026">
    <property type="term" value="F:alpha-1,2-mannosyltransferase activity"/>
    <property type="evidence" value="ECO:0007669"/>
    <property type="project" value="TreeGrafter"/>
</dbReference>